<dbReference type="InterPro" id="IPR002403">
    <property type="entry name" value="Cyt_P450_E_grp-IV"/>
</dbReference>
<dbReference type="PRINTS" id="PR00465">
    <property type="entry name" value="EP450IV"/>
</dbReference>
<keyword evidence="5 6" id="KW-0408">Iron</keyword>
<dbReference type="PRINTS" id="PR00385">
    <property type="entry name" value="P450"/>
</dbReference>
<feature type="binding site" description="axial binding residue" evidence="6">
    <location>
        <position position="451"/>
    </location>
    <ligand>
        <name>heme</name>
        <dbReference type="ChEBI" id="CHEBI:30413"/>
    </ligand>
    <ligandPart>
        <name>Fe</name>
        <dbReference type="ChEBI" id="CHEBI:18248"/>
    </ligandPart>
</feature>
<dbReference type="InterPro" id="IPR001128">
    <property type="entry name" value="Cyt_P450"/>
</dbReference>
<keyword evidence="4 7" id="KW-0560">Oxidoreductase</keyword>
<evidence type="ECO:0000256" key="1">
    <source>
        <dbReference type="ARBA" id="ARBA00001971"/>
    </source>
</evidence>
<feature type="transmembrane region" description="Helical" evidence="8">
    <location>
        <begin position="12"/>
        <end position="32"/>
    </location>
</feature>
<comment type="similarity">
    <text evidence="2 7">Belongs to the cytochrome P450 family.</text>
</comment>
<dbReference type="Pfam" id="PF00067">
    <property type="entry name" value="p450"/>
    <property type="match status" value="1"/>
</dbReference>
<dbReference type="GO" id="GO:0043386">
    <property type="term" value="P:mycotoxin biosynthetic process"/>
    <property type="evidence" value="ECO:0007669"/>
    <property type="project" value="UniProtKB-ARBA"/>
</dbReference>
<keyword evidence="7" id="KW-0503">Monooxygenase</keyword>
<sequence length="504" mass="57011">MENPYASGIVRALQTTALVAVVFGSFVFISWLNHKIQLGKLPVIDVHAGGDEWRKTYLQSARKLYRDGYQMFKDQAWVMPTSDDRKNVVVSARFLPELSKLPETVLSFPKAIKKVLEVKYTKTVPDDPLGPYCVRADLNPALSRLNPILNQEVSDSLKTHMPSCENWTPVFIHETLVKIIATVSGRIFVGPELCHNKDYLDTAVSYTAELMNAIQAVKSMNPIIRPFLAWKLPEVQKLNKREELAIKFFEPIVQARREAAKDPNYTKPDDMLQWLLNRSADSKDQSTRHIVKMQLLLIFAGIHSTTVTTTNVLQSLAISPEYLQPLREELRTVLANNSGALTSRALQQMEKLDSFMKETIRFYPPELTSFSRQTVKGITLSSGQYIPPGSFIETPSHAIYHDSANYPESSTFDGFRFYKMRQGGGAAEHARNQFVTSNAQNLVFGYGRHACPGRFLAAAEIKMILANILQGYDVKNADNEKERYRNHEIGRVVNTPQPKIRDIC</sequence>
<dbReference type="GO" id="GO:0020037">
    <property type="term" value="F:heme binding"/>
    <property type="evidence" value="ECO:0007669"/>
    <property type="project" value="InterPro"/>
</dbReference>
<keyword evidence="3 6" id="KW-0479">Metal-binding</keyword>
<proteinExistence type="inferred from homology"/>
<dbReference type="InterPro" id="IPR017972">
    <property type="entry name" value="Cyt_P450_CS"/>
</dbReference>
<dbReference type="AlphaFoldDB" id="A0A9W9UMR0"/>
<evidence type="ECO:0000313" key="10">
    <source>
        <dbReference type="Proteomes" id="UP001148299"/>
    </source>
</evidence>
<organism evidence="9 10">
    <name type="scientific">Penicillium brevicompactum</name>
    <dbReference type="NCBI Taxonomy" id="5074"/>
    <lineage>
        <taxon>Eukaryota</taxon>
        <taxon>Fungi</taxon>
        <taxon>Dikarya</taxon>
        <taxon>Ascomycota</taxon>
        <taxon>Pezizomycotina</taxon>
        <taxon>Eurotiomycetes</taxon>
        <taxon>Eurotiomycetidae</taxon>
        <taxon>Eurotiales</taxon>
        <taxon>Aspergillaceae</taxon>
        <taxon>Penicillium</taxon>
    </lineage>
</organism>
<evidence type="ECO:0000313" key="9">
    <source>
        <dbReference type="EMBL" id="KAJ5350813.1"/>
    </source>
</evidence>
<evidence type="ECO:0000256" key="6">
    <source>
        <dbReference type="PIRSR" id="PIRSR602403-1"/>
    </source>
</evidence>
<gene>
    <name evidence="9" type="ORF">N7541_008540</name>
</gene>
<evidence type="ECO:0000256" key="4">
    <source>
        <dbReference type="ARBA" id="ARBA00023002"/>
    </source>
</evidence>
<dbReference type="GO" id="GO:0005506">
    <property type="term" value="F:iron ion binding"/>
    <property type="evidence" value="ECO:0007669"/>
    <property type="project" value="InterPro"/>
</dbReference>
<dbReference type="GO" id="GO:0004497">
    <property type="term" value="F:monooxygenase activity"/>
    <property type="evidence" value="ECO:0007669"/>
    <property type="project" value="UniProtKB-KW"/>
</dbReference>
<evidence type="ECO:0000256" key="7">
    <source>
        <dbReference type="RuleBase" id="RU000461"/>
    </source>
</evidence>
<dbReference type="PROSITE" id="PS00086">
    <property type="entry name" value="CYTOCHROME_P450"/>
    <property type="match status" value="1"/>
</dbReference>
<dbReference type="InterPro" id="IPR036396">
    <property type="entry name" value="Cyt_P450_sf"/>
</dbReference>
<evidence type="ECO:0000256" key="8">
    <source>
        <dbReference type="SAM" id="Phobius"/>
    </source>
</evidence>
<dbReference type="Gene3D" id="1.10.630.10">
    <property type="entry name" value="Cytochrome P450"/>
    <property type="match status" value="1"/>
</dbReference>
<dbReference type="Proteomes" id="UP001148299">
    <property type="component" value="Unassembled WGS sequence"/>
</dbReference>
<dbReference type="CDD" id="cd11041">
    <property type="entry name" value="CYP503A1-like"/>
    <property type="match status" value="1"/>
</dbReference>
<evidence type="ECO:0000256" key="2">
    <source>
        <dbReference type="ARBA" id="ARBA00010617"/>
    </source>
</evidence>
<dbReference type="GO" id="GO:0016705">
    <property type="term" value="F:oxidoreductase activity, acting on paired donors, with incorporation or reduction of molecular oxygen"/>
    <property type="evidence" value="ECO:0007669"/>
    <property type="project" value="InterPro"/>
</dbReference>
<keyword evidence="8" id="KW-1133">Transmembrane helix</keyword>
<comment type="cofactor">
    <cofactor evidence="1 6">
        <name>heme</name>
        <dbReference type="ChEBI" id="CHEBI:30413"/>
    </cofactor>
</comment>
<reference evidence="9" key="1">
    <citation type="submission" date="2022-12" db="EMBL/GenBank/DDBJ databases">
        <authorList>
            <person name="Petersen C."/>
        </authorList>
    </citation>
    <scope>NUCLEOTIDE SEQUENCE</scope>
    <source>
        <strain evidence="9">IBT 35675</strain>
    </source>
</reference>
<name>A0A9W9UMR0_PENBR</name>
<dbReference type="EMBL" id="JAPZBR010000006">
    <property type="protein sequence ID" value="KAJ5350813.1"/>
    <property type="molecule type" value="Genomic_DNA"/>
</dbReference>
<dbReference type="PANTHER" id="PTHR46206:SF7">
    <property type="entry name" value="P450, PUTATIVE (EUROFUNG)-RELATED"/>
    <property type="match status" value="1"/>
</dbReference>
<keyword evidence="6 7" id="KW-0349">Heme</keyword>
<keyword evidence="10" id="KW-1185">Reference proteome</keyword>
<dbReference type="SUPFAM" id="SSF48264">
    <property type="entry name" value="Cytochrome P450"/>
    <property type="match status" value="1"/>
</dbReference>
<comment type="caution">
    <text evidence="9">The sequence shown here is derived from an EMBL/GenBank/DDBJ whole genome shotgun (WGS) entry which is preliminary data.</text>
</comment>
<evidence type="ECO:0000256" key="3">
    <source>
        <dbReference type="ARBA" id="ARBA00022723"/>
    </source>
</evidence>
<dbReference type="PANTHER" id="PTHR46206">
    <property type="entry name" value="CYTOCHROME P450"/>
    <property type="match status" value="1"/>
</dbReference>
<keyword evidence="8" id="KW-0472">Membrane</keyword>
<reference evidence="9" key="2">
    <citation type="journal article" date="2023" name="IMA Fungus">
        <title>Comparative genomic study of the Penicillium genus elucidates a diverse pangenome and 15 lateral gene transfer events.</title>
        <authorList>
            <person name="Petersen C."/>
            <person name="Sorensen T."/>
            <person name="Nielsen M.R."/>
            <person name="Sondergaard T.E."/>
            <person name="Sorensen J.L."/>
            <person name="Fitzpatrick D.A."/>
            <person name="Frisvad J.C."/>
            <person name="Nielsen K.L."/>
        </authorList>
    </citation>
    <scope>NUCLEOTIDE SEQUENCE</scope>
    <source>
        <strain evidence="9">IBT 35675</strain>
    </source>
</reference>
<protein>
    <submittedName>
        <fullName evidence="9">Uncharacterized protein</fullName>
    </submittedName>
</protein>
<evidence type="ECO:0000256" key="5">
    <source>
        <dbReference type="ARBA" id="ARBA00023004"/>
    </source>
</evidence>
<keyword evidence="8" id="KW-0812">Transmembrane</keyword>
<accession>A0A9W9UMR0</accession>